<name>A0A1X1FZV4_STROR</name>
<sequence>MSDAKRFYNHIRKQLVYVPNTSIAERLKKHILAHPNFNSSRSFLDLVVANYCTNRKKDKLPSLEVMNWLGKFLDVNYENSELLEVGD</sequence>
<evidence type="ECO:0000313" key="2">
    <source>
        <dbReference type="Proteomes" id="UP000193538"/>
    </source>
</evidence>
<gene>
    <name evidence="1" type="ORF">B7729_02920</name>
</gene>
<dbReference type="EMBL" id="NCUC01000011">
    <property type="protein sequence ID" value="ORO39921.1"/>
    <property type="molecule type" value="Genomic_DNA"/>
</dbReference>
<dbReference type="AlphaFoldDB" id="A0A1X1FZV4"/>
<dbReference type="Proteomes" id="UP000193538">
    <property type="component" value="Unassembled WGS sequence"/>
</dbReference>
<comment type="caution">
    <text evidence="1">The sequence shown here is derived from an EMBL/GenBank/DDBJ whole genome shotgun (WGS) entry which is preliminary data.</text>
</comment>
<organism evidence="1 2">
    <name type="scientific">Streptococcus oralis subsp. tigurinus</name>
    <dbReference type="NCBI Taxonomy" id="1077464"/>
    <lineage>
        <taxon>Bacteria</taxon>
        <taxon>Bacillati</taxon>
        <taxon>Bacillota</taxon>
        <taxon>Bacilli</taxon>
        <taxon>Lactobacillales</taxon>
        <taxon>Streptococcaceae</taxon>
        <taxon>Streptococcus</taxon>
    </lineage>
</organism>
<proteinExistence type="predicted"/>
<reference evidence="1 2" key="1">
    <citation type="journal article" date="2016" name="Eur. J. Clin. Microbiol. Infect. Dis.">
        <title>Whole genome sequencing as a tool for phylogenetic analysis of clinical strains of Mitis group streptococci.</title>
        <authorList>
            <person name="Rasmussen L.H."/>
            <person name="Dargis R."/>
            <person name="Hojholt K."/>
            <person name="Christensen J.J."/>
            <person name="Skovgaard O."/>
            <person name="Justesen U.S."/>
            <person name="Rosenvinge F.S."/>
            <person name="Moser C."/>
            <person name="Lukjancenko O."/>
            <person name="Rasmussen S."/>
            <person name="Nielsen X.C."/>
        </authorList>
    </citation>
    <scope>NUCLEOTIDE SEQUENCE [LARGE SCALE GENOMIC DNA]</scope>
    <source>
        <strain evidence="1 2">OD_348934_12</strain>
    </source>
</reference>
<protein>
    <submittedName>
        <fullName evidence="1">Uncharacterized protein</fullName>
    </submittedName>
</protein>
<dbReference type="RefSeq" id="WP_084938795.1">
    <property type="nucleotide sequence ID" value="NZ_NCUC01000011.1"/>
</dbReference>
<accession>A0A1X1FZV4</accession>
<evidence type="ECO:0000313" key="1">
    <source>
        <dbReference type="EMBL" id="ORO39921.1"/>
    </source>
</evidence>